<dbReference type="OrthoDB" id="1010927at2"/>
<keyword evidence="2" id="KW-1185">Reference proteome</keyword>
<sequence length="280" mass="31738">MKKICMWSAVILLLTSMSVAAQETEPAQLNIIYKQLLKHEPNNPEGVVDVTFVMLSVGNTRAVIEDYAAYQTDSVKAIEGIDAARIKEYEIREGATECFFLPRLYLDLNSQTIEHHEPIIPNRFFYTEPFPTDWIMGEGTKEIAGYTCHEAKLSFAGREWTAWYTEELPLPYGPWKLAGLPGLILAAEDATGEISFELAEIRSKKGIVPPAVRLNSEFEIKRVDFLERYHTLYPLQKMNDINGIITMNVHKASNGKSVITINDGIVMRLYPNGFVFLEKE</sequence>
<comment type="caution">
    <text evidence="1">The sequence shown here is derived from an EMBL/GenBank/DDBJ whole genome shotgun (WGS) entry which is preliminary data.</text>
</comment>
<dbReference type="InterPro" id="IPR005901">
    <property type="entry name" value="GLPGLI"/>
</dbReference>
<evidence type="ECO:0000313" key="1">
    <source>
        <dbReference type="EMBL" id="TFH94803.1"/>
    </source>
</evidence>
<reference evidence="1 2" key="1">
    <citation type="submission" date="2019-03" db="EMBL/GenBank/DDBJ databases">
        <title>Porphyromonas levii Isolated from the Uterus of Dairy Cows.</title>
        <authorList>
            <person name="Francis A.M."/>
        </authorList>
    </citation>
    <scope>NUCLEOTIDE SEQUENCE [LARGE SCALE GENOMIC DNA]</scope>
    <source>
        <strain evidence="1 2">AF5678</strain>
    </source>
</reference>
<evidence type="ECO:0000313" key="2">
    <source>
        <dbReference type="Proteomes" id="UP000297225"/>
    </source>
</evidence>
<name>A0A4Y8WQJ0_9PORP</name>
<dbReference type="RefSeq" id="WP_134849389.1">
    <property type="nucleotide sequence ID" value="NZ_CP197400.1"/>
</dbReference>
<dbReference type="AlphaFoldDB" id="A0A4Y8WQJ0"/>
<accession>A0A4Y8WQJ0</accession>
<protein>
    <submittedName>
        <fullName evidence="1">GLPGLI family protein</fullName>
    </submittedName>
</protein>
<dbReference type="Pfam" id="PF09697">
    <property type="entry name" value="Porph_ging"/>
    <property type="match status" value="1"/>
</dbReference>
<proteinExistence type="predicted"/>
<dbReference type="Proteomes" id="UP000297225">
    <property type="component" value="Unassembled WGS sequence"/>
</dbReference>
<dbReference type="EMBL" id="SPNC01000085">
    <property type="protein sequence ID" value="TFH94803.1"/>
    <property type="molecule type" value="Genomic_DNA"/>
</dbReference>
<organism evidence="1 2">
    <name type="scientific">Porphyromonas levii</name>
    <dbReference type="NCBI Taxonomy" id="28114"/>
    <lineage>
        <taxon>Bacteria</taxon>
        <taxon>Pseudomonadati</taxon>
        <taxon>Bacteroidota</taxon>
        <taxon>Bacteroidia</taxon>
        <taxon>Bacteroidales</taxon>
        <taxon>Porphyromonadaceae</taxon>
        <taxon>Porphyromonas</taxon>
    </lineage>
</organism>
<gene>
    <name evidence="1" type="ORF">E4P47_06095</name>
</gene>
<dbReference type="GeneID" id="66797480"/>
<dbReference type="NCBIfam" id="TIGR01200">
    <property type="entry name" value="GLPGLI"/>
    <property type="match status" value="1"/>
</dbReference>